<evidence type="ECO:0000259" key="1">
    <source>
        <dbReference type="Pfam" id="PF13259"/>
    </source>
</evidence>
<evidence type="ECO:0000313" key="3">
    <source>
        <dbReference type="Proteomes" id="UP001642360"/>
    </source>
</evidence>
<accession>A0ABC8SYF9</accession>
<feature type="non-terminal residue" evidence="2">
    <location>
        <position position="1"/>
    </location>
</feature>
<dbReference type="PANTHER" id="PTHR33373:SF1">
    <property type="entry name" value="DUF4050 DOMAIN-CONTAINING PROTEIN"/>
    <property type="match status" value="1"/>
</dbReference>
<dbReference type="PANTHER" id="PTHR33373">
    <property type="entry name" value="OS07G0479600 PROTEIN"/>
    <property type="match status" value="1"/>
</dbReference>
<gene>
    <name evidence="2" type="ORF">ILEXP_LOCUS31063</name>
</gene>
<sequence>ALRAFSSWNRCLWWENCYVSDFLCLDCSLRRMHGSSGCLGSDMKPKLISSIDEPLRGQKLQVQTVSKPSISDDLWTTSTYDMDNSAVHSHGSISSISTSNQTLDAPGTSSANIPSEFINHGNNDLAVGLLLWNQTRQQWLGSKKSNNRTQLREPKLR</sequence>
<proteinExistence type="predicted"/>
<name>A0ABC8SYF9_9AQUA</name>
<reference evidence="2 3" key="1">
    <citation type="submission" date="2024-02" db="EMBL/GenBank/DDBJ databases">
        <authorList>
            <person name="Vignale AGUSTIN F."/>
            <person name="Sosa J E."/>
            <person name="Modenutti C."/>
        </authorList>
    </citation>
    <scope>NUCLEOTIDE SEQUENCE [LARGE SCALE GENOMIC DNA]</scope>
</reference>
<feature type="domain" description="Gag1-like clamp" evidence="1">
    <location>
        <begin position="78"/>
        <end position="152"/>
    </location>
</feature>
<dbReference type="EMBL" id="CAUOFW020003817">
    <property type="protein sequence ID" value="CAK9162216.1"/>
    <property type="molecule type" value="Genomic_DNA"/>
</dbReference>
<protein>
    <recommendedName>
        <fullName evidence="1">Gag1-like clamp domain-containing protein</fullName>
    </recommendedName>
</protein>
<dbReference type="Pfam" id="PF13259">
    <property type="entry name" value="clamp_Gag1-like"/>
    <property type="match status" value="1"/>
</dbReference>
<dbReference type="Proteomes" id="UP001642360">
    <property type="component" value="Unassembled WGS sequence"/>
</dbReference>
<dbReference type="AlphaFoldDB" id="A0ABC8SYF9"/>
<keyword evidence="3" id="KW-1185">Reference proteome</keyword>
<evidence type="ECO:0000313" key="2">
    <source>
        <dbReference type="EMBL" id="CAK9162216.1"/>
    </source>
</evidence>
<comment type="caution">
    <text evidence="2">The sequence shown here is derived from an EMBL/GenBank/DDBJ whole genome shotgun (WGS) entry which is preliminary data.</text>
</comment>
<dbReference type="InterPro" id="IPR025124">
    <property type="entry name" value="Gag1-like_clamp"/>
</dbReference>
<organism evidence="2 3">
    <name type="scientific">Ilex paraguariensis</name>
    <name type="common">yerba mate</name>
    <dbReference type="NCBI Taxonomy" id="185542"/>
    <lineage>
        <taxon>Eukaryota</taxon>
        <taxon>Viridiplantae</taxon>
        <taxon>Streptophyta</taxon>
        <taxon>Embryophyta</taxon>
        <taxon>Tracheophyta</taxon>
        <taxon>Spermatophyta</taxon>
        <taxon>Magnoliopsida</taxon>
        <taxon>eudicotyledons</taxon>
        <taxon>Gunneridae</taxon>
        <taxon>Pentapetalae</taxon>
        <taxon>asterids</taxon>
        <taxon>campanulids</taxon>
        <taxon>Aquifoliales</taxon>
        <taxon>Aquifoliaceae</taxon>
        <taxon>Ilex</taxon>
    </lineage>
</organism>